<keyword evidence="2" id="KW-1185">Reference proteome</keyword>
<gene>
    <name evidence="1" type="ORF">KALB_6729</name>
</gene>
<proteinExistence type="predicted"/>
<name>W5WGV7_9PSEU</name>
<dbReference type="EMBL" id="CP007155">
    <property type="protein sequence ID" value="AHI00088.1"/>
    <property type="molecule type" value="Genomic_DNA"/>
</dbReference>
<protein>
    <submittedName>
        <fullName evidence="1">Uncharacterized protein</fullName>
    </submittedName>
</protein>
<organism evidence="1 2">
    <name type="scientific">Kutzneria albida DSM 43870</name>
    <dbReference type="NCBI Taxonomy" id="1449976"/>
    <lineage>
        <taxon>Bacteria</taxon>
        <taxon>Bacillati</taxon>
        <taxon>Actinomycetota</taxon>
        <taxon>Actinomycetes</taxon>
        <taxon>Pseudonocardiales</taxon>
        <taxon>Pseudonocardiaceae</taxon>
        <taxon>Kutzneria</taxon>
    </lineage>
</organism>
<reference evidence="1 2" key="1">
    <citation type="journal article" date="2014" name="BMC Genomics">
        <title>Complete genome sequence of producer of the glycopeptide antibiotic Aculeximycin Kutzneria albida DSM 43870T, a representative of minor genus of Pseudonocardiaceae.</title>
        <authorList>
            <person name="Rebets Y."/>
            <person name="Tokovenko B."/>
            <person name="Lushchyk I."/>
            <person name="Ruckert C."/>
            <person name="Zaburannyi N."/>
            <person name="Bechthold A."/>
            <person name="Kalinowski J."/>
            <person name="Luzhetskyy A."/>
        </authorList>
    </citation>
    <scope>NUCLEOTIDE SEQUENCE [LARGE SCALE GENOMIC DNA]</scope>
    <source>
        <strain evidence="1">DSM 43870</strain>
    </source>
</reference>
<evidence type="ECO:0000313" key="1">
    <source>
        <dbReference type="EMBL" id="AHI00088.1"/>
    </source>
</evidence>
<dbReference type="KEGG" id="kal:KALB_6729"/>
<dbReference type="Proteomes" id="UP000019225">
    <property type="component" value="Chromosome"/>
</dbReference>
<sequence>METCYSRSVESVLKKAGMIAGVAAGLMIVGSPAFAGTPGHDLVMHDGGDTQVTHYFPIQIVDNHVPVSSEEYVDGGEGHANASNVMGGGGDLQETDYLPVQIAGNTLPISSFLDYVGSPAANSSNTAG</sequence>
<dbReference type="AlphaFoldDB" id="W5WGV7"/>
<dbReference type="HOGENOM" id="CLU_2081742_0_0_11"/>
<accession>W5WGV7</accession>
<evidence type="ECO:0000313" key="2">
    <source>
        <dbReference type="Proteomes" id="UP000019225"/>
    </source>
</evidence>